<dbReference type="PROSITE" id="PS50278">
    <property type="entry name" value="PDGF_2"/>
    <property type="match status" value="1"/>
</dbReference>
<dbReference type="GO" id="GO:0005615">
    <property type="term" value="C:extracellular space"/>
    <property type="evidence" value="ECO:0007669"/>
    <property type="project" value="TreeGrafter"/>
</dbReference>
<dbReference type="Gene3D" id="2.10.90.10">
    <property type="entry name" value="Cystine-knot cytokines"/>
    <property type="match status" value="1"/>
</dbReference>
<evidence type="ECO:0000256" key="5">
    <source>
        <dbReference type="ARBA" id="ARBA00023180"/>
    </source>
</evidence>
<evidence type="ECO:0000256" key="2">
    <source>
        <dbReference type="ARBA" id="ARBA00022473"/>
    </source>
</evidence>
<evidence type="ECO:0000256" key="7">
    <source>
        <dbReference type="RuleBase" id="RU003818"/>
    </source>
</evidence>
<dbReference type="Pfam" id="PF00341">
    <property type="entry name" value="PDGF"/>
    <property type="match status" value="1"/>
</dbReference>
<dbReference type="GO" id="GO:0051781">
    <property type="term" value="P:positive regulation of cell division"/>
    <property type="evidence" value="ECO:0007669"/>
    <property type="project" value="UniProtKB-KW"/>
</dbReference>
<keyword evidence="5" id="KW-0325">Glycoprotein</keyword>
<dbReference type="GO" id="GO:0005161">
    <property type="term" value="F:platelet-derived growth factor receptor binding"/>
    <property type="evidence" value="ECO:0007669"/>
    <property type="project" value="TreeGrafter"/>
</dbReference>
<name>A0A401PVB5_SCYTO</name>
<keyword evidence="3" id="KW-0732">Signal</keyword>
<comment type="similarity">
    <text evidence="1 7">Belongs to the PDGF/VEGF growth factor family.</text>
</comment>
<evidence type="ECO:0000259" key="8">
    <source>
        <dbReference type="PROSITE" id="PS50278"/>
    </source>
</evidence>
<dbReference type="SMART" id="SM00141">
    <property type="entry name" value="PDGF"/>
    <property type="match status" value="1"/>
</dbReference>
<dbReference type="InterPro" id="IPR029034">
    <property type="entry name" value="Cystine-knot_cytokine"/>
</dbReference>
<keyword evidence="2" id="KW-0217">Developmental protein</keyword>
<organism evidence="9 10">
    <name type="scientific">Scyliorhinus torazame</name>
    <name type="common">Cloudy catshark</name>
    <name type="synonym">Catulus torazame</name>
    <dbReference type="NCBI Taxonomy" id="75743"/>
    <lineage>
        <taxon>Eukaryota</taxon>
        <taxon>Metazoa</taxon>
        <taxon>Chordata</taxon>
        <taxon>Craniata</taxon>
        <taxon>Vertebrata</taxon>
        <taxon>Chondrichthyes</taxon>
        <taxon>Elasmobranchii</taxon>
        <taxon>Galeomorphii</taxon>
        <taxon>Galeoidea</taxon>
        <taxon>Carcharhiniformes</taxon>
        <taxon>Scyliorhinidae</taxon>
        <taxon>Scyliorhinus</taxon>
    </lineage>
</organism>
<proteinExistence type="inferred from homology"/>
<dbReference type="GO" id="GO:0008284">
    <property type="term" value="P:positive regulation of cell population proliferation"/>
    <property type="evidence" value="ECO:0007669"/>
    <property type="project" value="TreeGrafter"/>
</dbReference>
<feature type="domain" description="Platelet-derived growth factor (PDGF) family profile" evidence="8">
    <location>
        <begin position="71"/>
        <end position="163"/>
    </location>
</feature>
<evidence type="ECO:0000256" key="6">
    <source>
        <dbReference type="ARBA" id="ARBA00023246"/>
    </source>
</evidence>
<evidence type="ECO:0000313" key="10">
    <source>
        <dbReference type="Proteomes" id="UP000288216"/>
    </source>
</evidence>
<dbReference type="EMBL" id="BFAA01016730">
    <property type="protein sequence ID" value="GCB77094.1"/>
    <property type="molecule type" value="Genomic_DNA"/>
</dbReference>
<keyword evidence="10" id="KW-1185">Reference proteome</keyword>
<dbReference type="GO" id="GO:0051897">
    <property type="term" value="P:positive regulation of phosphatidylinositol 3-kinase/protein kinase B signal transduction"/>
    <property type="evidence" value="ECO:0007669"/>
    <property type="project" value="TreeGrafter"/>
</dbReference>
<reference evidence="9 10" key="1">
    <citation type="journal article" date="2018" name="Nat. Ecol. Evol.">
        <title>Shark genomes provide insights into elasmobranch evolution and the origin of vertebrates.</title>
        <authorList>
            <person name="Hara Y"/>
            <person name="Yamaguchi K"/>
            <person name="Onimaru K"/>
            <person name="Kadota M"/>
            <person name="Koyanagi M"/>
            <person name="Keeley SD"/>
            <person name="Tatsumi K"/>
            <person name="Tanaka K"/>
            <person name="Motone F"/>
            <person name="Kageyama Y"/>
            <person name="Nozu R"/>
            <person name="Adachi N"/>
            <person name="Nishimura O"/>
            <person name="Nakagawa R"/>
            <person name="Tanegashima C"/>
            <person name="Kiyatake I"/>
            <person name="Matsumoto R"/>
            <person name="Murakumo K"/>
            <person name="Nishida K"/>
            <person name="Terakita A"/>
            <person name="Kuratani S"/>
            <person name="Sato K"/>
            <person name="Hyodo S Kuraku.S."/>
        </authorList>
    </citation>
    <scope>NUCLEOTIDE SEQUENCE [LARGE SCALE GENOMIC DNA]</scope>
</reference>
<evidence type="ECO:0000256" key="3">
    <source>
        <dbReference type="ARBA" id="ARBA00022729"/>
    </source>
</evidence>
<keyword evidence="6" id="KW-0497">Mitogen</keyword>
<dbReference type="OrthoDB" id="8641091at2759"/>
<protein>
    <recommendedName>
        <fullName evidence="8">Platelet-derived growth factor (PDGF) family profile domain-containing protein</fullName>
    </recommendedName>
</protein>
<dbReference type="STRING" id="75743.A0A401PVB5"/>
<dbReference type="PANTHER" id="PTHR11633">
    <property type="entry name" value="PLATELET-DERIVED GROWTH FACTOR"/>
    <property type="match status" value="1"/>
</dbReference>
<dbReference type="Proteomes" id="UP000288216">
    <property type="component" value="Unassembled WGS sequence"/>
</dbReference>
<evidence type="ECO:0000256" key="4">
    <source>
        <dbReference type="ARBA" id="ARBA00023030"/>
    </source>
</evidence>
<dbReference type="CDD" id="cd00135">
    <property type="entry name" value="PDGF"/>
    <property type="match status" value="1"/>
</dbReference>
<sequence>MKGFLHQLYSTLQNELKVALALKITAALISTPSTRSKDPPETCTGYPRQLHTSMCEVDLNLLKEEVRLYSCTPRNISVSLREELKRTDTIYWPGCLLVKRCGGNCACCSLGCHDCQCVPIKVSKKYHEVLQLRYRSPGKPLQKSLADVGLEHHEECDCVCKGKIGG</sequence>
<dbReference type="GO" id="GO:0070374">
    <property type="term" value="P:positive regulation of ERK1 and ERK2 cascade"/>
    <property type="evidence" value="ECO:0007669"/>
    <property type="project" value="TreeGrafter"/>
</dbReference>
<keyword evidence="4 7" id="KW-0339">Growth factor</keyword>
<dbReference type="GO" id="GO:0048008">
    <property type="term" value="P:platelet-derived growth factor receptor signaling pathway"/>
    <property type="evidence" value="ECO:0007669"/>
    <property type="project" value="TreeGrafter"/>
</dbReference>
<dbReference type="PANTHER" id="PTHR11633:SF5">
    <property type="entry name" value="PLATELET-DERIVED GROWTH FACTOR C"/>
    <property type="match status" value="1"/>
</dbReference>
<dbReference type="GO" id="GO:0016020">
    <property type="term" value="C:membrane"/>
    <property type="evidence" value="ECO:0007669"/>
    <property type="project" value="InterPro"/>
</dbReference>
<dbReference type="AlphaFoldDB" id="A0A401PVB5"/>
<dbReference type="GO" id="GO:0030335">
    <property type="term" value="P:positive regulation of cell migration"/>
    <property type="evidence" value="ECO:0007669"/>
    <property type="project" value="TreeGrafter"/>
</dbReference>
<accession>A0A401PVB5</accession>
<dbReference type="InterPro" id="IPR000072">
    <property type="entry name" value="PDGF/VEGF_dom"/>
</dbReference>
<gene>
    <name evidence="9" type="ORF">scyTo_0020540</name>
</gene>
<evidence type="ECO:0000313" key="9">
    <source>
        <dbReference type="EMBL" id="GCB77094.1"/>
    </source>
</evidence>
<comment type="caution">
    <text evidence="9">The sequence shown here is derived from an EMBL/GenBank/DDBJ whole genome shotgun (WGS) entry which is preliminary data.</text>
</comment>
<evidence type="ECO:0000256" key="1">
    <source>
        <dbReference type="ARBA" id="ARBA00006686"/>
    </source>
</evidence>
<dbReference type="SUPFAM" id="SSF57501">
    <property type="entry name" value="Cystine-knot cytokines"/>
    <property type="match status" value="1"/>
</dbReference>
<dbReference type="GO" id="GO:0008083">
    <property type="term" value="F:growth factor activity"/>
    <property type="evidence" value="ECO:0007669"/>
    <property type="project" value="UniProtKB-KW"/>
</dbReference>